<organism evidence="6 7">
    <name type="scientific">Natrinema soli</name>
    <dbReference type="NCBI Taxonomy" id="1930624"/>
    <lineage>
        <taxon>Archaea</taxon>
        <taxon>Methanobacteriati</taxon>
        <taxon>Methanobacteriota</taxon>
        <taxon>Stenosarchaea group</taxon>
        <taxon>Halobacteria</taxon>
        <taxon>Halobacteriales</taxon>
        <taxon>Natrialbaceae</taxon>
        <taxon>Natrinema</taxon>
    </lineage>
</organism>
<accession>A0ABD5SFE7</accession>
<evidence type="ECO:0000313" key="6">
    <source>
        <dbReference type="EMBL" id="MFC6763950.1"/>
    </source>
</evidence>
<dbReference type="RefSeq" id="WP_273737053.1">
    <property type="nucleotide sequence ID" value="NZ_JAQIVI010000034.1"/>
</dbReference>
<dbReference type="GO" id="GO:0046872">
    <property type="term" value="F:metal ion binding"/>
    <property type="evidence" value="ECO:0007669"/>
    <property type="project" value="UniProtKB-KW"/>
</dbReference>
<dbReference type="AlphaFoldDB" id="A0ABD5SFE7"/>
<evidence type="ECO:0000313" key="7">
    <source>
        <dbReference type="Proteomes" id="UP001596383"/>
    </source>
</evidence>
<evidence type="ECO:0000259" key="5">
    <source>
        <dbReference type="Pfam" id="PF03328"/>
    </source>
</evidence>
<name>A0ABD5SFE7_9EURY</name>
<dbReference type="EMBL" id="JBHSWV010000034">
    <property type="protein sequence ID" value="MFC6763950.1"/>
    <property type="molecule type" value="Genomic_DNA"/>
</dbReference>
<dbReference type="Gene3D" id="3.20.20.60">
    <property type="entry name" value="Phosphoenolpyruvate-binding domains"/>
    <property type="match status" value="1"/>
</dbReference>
<dbReference type="PANTHER" id="PTHR32308">
    <property type="entry name" value="LYASE BETA SUBUNIT, PUTATIVE (AFU_ORTHOLOGUE AFUA_4G13030)-RELATED"/>
    <property type="match status" value="1"/>
</dbReference>
<reference evidence="6 7" key="1">
    <citation type="journal article" date="2019" name="Int. J. Syst. Evol. Microbiol.">
        <title>The Global Catalogue of Microorganisms (GCM) 10K type strain sequencing project: providing services to taxonomists for standard genome sequencing and annotation.</title>
        <authorList>
            <consortium name="The Broad Institute Genomics Platform"/>
            <consortium name="The Broad Institute Genome Sequencing Center for Infectious Disease"/>
            <person name="Wu L."/>
            <person name="Ma J."/>
        </authorList>
    </citation>
    <scope>NUCLEOTIDE SEQUENCE [LARGE SCALE GENOMIC DNA]</scope>
    <source>
        <strain evidence="6 7">LMG 29247</strain>
    </source>
</reference>
<dbReference type="InterPro" id="IPR015813">
    <property type="entry name" value="Pyrv/PenolPyrv_kinase-like_dom"/>
</dbReference>
<dbReference type="InterPro" id="IPR040442">
    <property type="entry name" value="Pyrv_kinase-like_dom_sf"/>
</dbReference>
<evidence type="ECO:0000256" key="4">
    <source>
        <dbReference type="SAM" id="MobiDB-lite"/>
    </source>
</evidence>
<comment type="caution">
    <text evidence="6">The sequence shown here is derived from an EMBL/GenBank/DDBJ whole genome shotgun (WGS) entry which is preliminary data.</text>
</comment>
<keyword evidence="6" id="KW-0456">Lyase</keyword>
<proteinExistence type="predicted"/>
<keyword evidence="3" id="KW-0460">Magnesium</keyword>
<evidence type="ECO:0000256" key="3">
    <source>
        <dbReference type="ARBA" id="ARBA00022842"/>
    </source>
</evidence>
<dbReference type="Proteomes" id="UP001596383">
    <property type="component" value="Unassembled WGS sequence"/>
</dbReference>
<evidence type="ECO:0000256" key="2">
    <source>
        <dbReference type="ARBA" id="ARBA00022723"/>
    </source>
</evidence>
<dbReference type="SUPFAM" id="SSF51621">
    <property type="entry name" value="Phosphoenolpyruvate/pyruvate domain"/>
    <property type="match status" value="1"/>
</dbReference>
<keyword evidence="7" id="KW-1185">Reference proteome</keyword>
<dbReference type="PANTHER" id="PTHR32308:SF0">
    <property type="entry name" value="HPCH_HPAI ALDOLASE_CITRATE LYASE DOMAIN-CONTAINING PROTEIN"/>
    <property type="match status" value="1"/>
</dbReference>
<feature type="region of interest" description="Disordered" evidence="4">
    <location>
        <begin position="68"/>
        <end position="119"/>
    </location>
</feature>
<evidence type="ECO:0000256" key="1">
    <source>
        <dbReference type="ARBA" id="ARBA00001946"/>
    </source>
</evidence>
<protein>
    <submittedName>
        <fullName evidence="6">Aldolase/citrate lyase family protein</fullName>
    </submittedName>
</protein>
<dbReference type="GO" id="GO:0016829">
    <property type="term" value="F:lyase activity"/>
    <property type="evidence" value="ECO:0007669"/>
    <property type="project" value="UniProtKB-KW"/>
</dbReference>
<dbReference type="InterPro" id="IPR005000">
    <property type="entry name" value="Aldolase/citrate-lyase_domain"/>
</dbReference>
<feature type="domain" description="HpcH/HpaI aldolase/citrate lyase" evidence="5">
    <location>
        <begin position="5"/>
        <end position="72"/>
    </location>
</feature>
<sequence>MKPTRSVLFVPGNRPKWITDAATHGADLIIIDLEDAVLSDETAAARDSVADAIPTVHDNGQRIFIRINGHPNSSADRTPGTLRRSFPKSRMDWSSQRSKPPLTLSGLKPSSRISSGATN</sequence>
<keyword evidence="2" id="KW-0479">Metal-binding</keyword>
<gene>
    <name evidence="6" type="ORF">ACFQE6_02435</name>
</gene>
<dbReference type="Pfam" id="PF03328">
    <property type="entry name" value="HpcH_HpaI"/>
    <property type="match status" value="1"/>
</dbReference>
<comment type="cofactor">
    <cofactor evidence="1">
        <name>Mg(2+)</name>
        <dbReference type="ChEBI" id="CHEBI:18420"/>
    </cofactor>
</comment>